<proteinExistence type="predicted"/>
<evidence type="ECO:0000313" key="2">
    <source>
        <dbReference type="EMBL" id="GCE75917.1"/>
    </source>
</evidence>
<feature type="compositionally biased region" description="Basic and acidic residues" evidence="1">
    <location>
        <begin position="324"/>
        <end position="338"/>
    </location>
</feature>
<organism evidence="2 3">
    <name type="scientific">Cellulomonas biazotea</name>
    <dbReference type="NCBI Taxonomy" id="1709"/>
    <lineage>
        <taxon>Bacteria</taxon>
        <taxon>Bacillati</taxon>
        <taxon>Actinomycetota</taxon>
        <taxon>Actinomycetes</taxon>
        <taxon>Micrococcales</taxon>
        <taxon>Cellulomonadaceae</taxon>
        <taxon>Cellulomonas</taxon>
    </lineage>
</organism>
<dbReference type="AlphaFoldDB" id="A0A402DP63"/>
<keyword evidence="3" id="KW-1185">Reference proteome</keyword>
<dbReference type="OrthoDB" id="5182076at2"/>
<feature type="region of interest" description="Disordered" evidence="1">
    <location>
        <begin position="65"/>
        <end position="86"/>
    </location>
</feature>
<dbReference type="RefSeq" id="WP_130780524.1">
    <property type="nucleotide sequence ID" value="NZ_BIMR01000059.1"/>
</dbReference>
<feature type="region of interest" description="Disordered" evidence="1">
    <location>
        <begin position="312"/>
        <end position="358"/>
    </location>
</feature>
<evidence type="ECO:0000256" key="1">
    <source>
        <dbReference type="SAM" id="MobiDB-lite"/>
    </source>
</evidence>
<gene>
    <name evidence="2" type="ORF">CBZ_09730</name>
</gene>
<dbReference type="Proteomes" id="UP000289954">
    <property type="component" value="Unassembled WGS sequence"/>
</dbReference>
<comment type="caution">
    <text evidence="2">The sequence shown here is derived from an EMBL/GenBank/DDBJ whole genome shotgun (WGS) entry which is preliminary data.</text>
</comment>
<reference evidence="2 3" key="1">
    <citation type="submission" date="2019-01" db="EMBL/GenBank/DDBJ databases">
        <title>Draft genome sequence of Cellulomonas takizawaensis strain TKZ-21.</title>
        <authorList>
            <person name="Yamamura H."/>
            <person name="Hayashi T."/>
            <person name="Hamada M."/>
            <person name="Serisawa Y."/>
            <person name="Matsuyama K."/>
            <person name="Nakagawa Y."/>
            <person name="Otoguro M."/>
            <person name="Yanagida F."/>
            <person name="Hayakawa M."/>
        </authorList>
    </citation>
    <scope>NUCLEOTIDE SEQUENCE [LARGE SCALE GENOMIC DNA]</scope>
    <source>
        <strain evidence="2 3">NBRC12680</strain>
    </source>
</reference>
<feature type="compositionally biased region" description="Gly residues" evidence="1">
    <location>
        <begin position="344"/>
        <end position="358"/>
    </location>
</feature>
<sequence>MRITAPSQVATAKPPTRLPAPAQQPALDGLGPLPEAAWATVRGPERYAPQLRRLADAAVAAGLTPTDLSSPAGPWGKQTGMDHLGDVRGWKPATRALYGKVARYAGIALPQPHTPEPAVRRLDLAWLLRAAPTDVDDLDAIRARAWLAVAVHWPAPLPQWAALRREHVSTTPDGHVAIVAPTAHDAARHHPAGVGDEAARAWLTGTVSVPAAVAWETWDRTRDRDPRLAASPWALAALVPGRLPGSAVGDPLSVRGLQAAFGRHTARAAVVVQLAGRDDLARAYGALSYDTVRRLAQTGGWTADGLHVPRGLVRASRRPATATDPDRPARRGTVREARPSPGTAVGGGSGRASGQGAR</sequence>
<accession>A0A402DP63</accession>
<feature type="region of interest" description="Disordered" evidence="1">
    <location>
        <begin position="1"/>
        <end position="31"/>
    </location>
</feature>
<feature type="compositionally biased region" description="Polar residues" evidence="1">
    <location>
        <begin position="1"/>
        <end position="10"/>
    </location>
</feature>
<evidence type="ECO:0000313" key="3">
    <source>
        <dbReference type="Proteomes" id="UP000289954"/>
    </source>
</evidence>
<dbReference type="EMBL" id="BIMR01000059">
    <property type="protein sequence ID" value="GCE75917.1"/>
    <property type="molecule type" value="Genomic_DNA"/>
</dbReference>
<protein>
    <submittedName>
        <fullName evidence="2">Uncharacterized protein</fullName>
    </submittedName>
</protein>
<name>A0A402DP63_9CELL</name>